<dbReference type="InterPro" id="IPR032514">
    <property type="entry name" value="GtaA_central"/>
</dbReference>
<dbReference type="OrthoDB" id="2773987at2759"/>
<dbReference type="InterPro" id="IPR008928">
    <property type="entry name" value="6-hairpin_glycosidase_sf"/>
</dbReference>
<feature type="domain" description="Glutaminase A central" evidence="3">
    <location>
        <begin position="71"/>
        <end position="406"/>
    </location>
</feature>
<accession>A0A165GQF0</accession>
<dbReference type="Gene3D" id="1.50.10.10">
    <property type="match status" value="1"/>
</dbReference>
<keyword evidence="2" id="KW-0472">Membrane</keyword>
<dbReference type="Pfam" id="PF17168">
    <property type="entry name" value="DUF5127"/>
    <property type="match status" value="1"/>
</dbReference>
<dbReference type="InterPro" id="IPR033433">
    <property type="entry name" value="GtaA_N"/>
</dbReference>
<dbReference type="SUPFAM" id="SSF48208">
    <property type="entry name" value="Six-hairpin glycosidases"/>
    <property type="match status" value="1"/>
</dbReference>
<keyword evidence="2" id="KW-0812">Transmembrane</keyword>
<dbReference type="PANTHER" id="PTHR31987">
    <property type="entry name" value="GLUTAMINASE A-RELATED"/>
    <property type="match status" value="1"/>
</dbReference>
<evidence type="ECO:0000313" key="6">
    <source>
        <dbReference type="Proteomes" id="UP000076871"/>
    </source>
</evidence>
<proteinExistence type="predicted"/>
<protein>
    <recommendedName>
        <fullName evidence="7">DUF1793-domain-containing protein</fullName>
    </recommendedName>
</protein>
<dbReference type="PANTHER" id="PTHR31987:SF1">
    <property type="entry name" value="GLUTAMINASE A"/>
    <property type="match status" value="1"/>
</dbReference>
<dbReference type="InterPro" id="IPR052743">
    <property type="entry name" value="Glutaminase_GtaA"/>
</dbReference>
<dbReference type="EMBL" id="KV427608">
    <property type="protein sequence ID" value="KZT10664.1"/>
    <property type="molecule type" value="Genomic_DNA"/>
</dbReference>
<dbReference type="AlphaFoldDB" id="A0A165GQF0"/>
<feature type="non-terminal residue" evidence="5">
    <location>
        <position position="1"/>
    </location>
</feature>
<feature type="transmembrane region" description="Helical" evidence="2">
    <location>
        <begin position="434"/>
        <end position="458"/>
    </location>
</feature>
<evidence type="ECO:0000313" key="5">
    <source>
        <dbReference type="EMBL" id="KZT10664.1"/>
    </source>
</evidence>
<keyword evidence="6" id="KW-1185">Reference proteome</keyword>
<feature type="compositionally biased region" description="Low complexity" evidence="1">
    <location>
        <begin position="532"/>
        <end position="544"/>
    </location>
</feature>
<evidence type="ECO:0000259" key="3">
    <source>
        <dbReference type="Pfam" id="PF16335"/>
    </source>
</evidence>
<dbReference type="InterPro" id="IPR012341">
    <property type="entry name" value="6hp_glycosidase-like_sf"/>
</dbReference>
<dbReference type="RefSeq" id="XP_040768404.1">
    <property type="nucleotide sequence ID" value="XM_040903782.1"/>
</dbReference>
<dbReference type="GO" id="GO:0005975">
    <property type="term" value="P:carbohydrate metabolic process"/>
    <property type="evidence" value="ECO:0007669"/>
    <property type="project" value="InterPro"/>
</dbReference>
<feature type="domain" description="Glutaminase A N-terminal" evidence="4">
    <location>
        <begin position="2"/>
        <end position="65"/>
    </location>
</feature>
<gene>
    <name evidence="5" type="ORF">LAESUDRAFT_643335</name>
</gene>
<dbReference type="Proteomes" id="UP000076871">
    <property type="component" value="Unassembled WGS sequence"/>
</dbReference>
<dbReference type="Pfam" id="PF16335">
    <property type="entry name" value="GtaA_6_Hairpin"/>
    <property type="match status" value="1"/>
</dbReference>
<name>A0A165GQF0_9APHY</name>
<evidence type="ECO:0008006" key="7">
    <source>
        <dbReference type="Google" id="ProtNLM"/>
    </source>
</evidence>
<feature type="compositionally biased region" description="Polar residues" evidence="1">
    <location>
        <begin position="489"/>
        <end position="502"/>
    </location>
</feature>
<feature type="compositionally biased region" description="Basic and acidic residues" evidence="1">
    <location>
        <begin position="511"/>
        <end position="526"/>
    </location>
</feature>
<sequence>SPIVWSIGYVRDPSIEYTTSTGETQLRRPYYVTQYSNISELIEGFVSDFSDAQSRAESLDNELTQNASSISSQYSDLISLAARQAFGGIDITVSNETDGNWNTSDAMIFMKNMGTDRRINPVEVLYASFPMFLYLNASFCKSLLAPLFEYQSGDLYTLPYAARDLGQSYPIASGDNSTSFDQGVEQSGNMLIMTLAHARASGDGSLIGQYYELLKNWADYLVEKTLTPTNQVSADSQPTANMTNLAIKGIIGIRAMAEISQAYGNGDDEQHYASTASAYASTWQSLALSSDDDNFLFSYGDTGSWALMYNLYADRLLQTGLIDDTLYERQSNFYEELADAATGWLAFTAATASNTTVRNSLIDMIWKRASYNLTAGVWPSVYSTVGSGSVEDGSALPAQGAMFALLTLDMANKTIKIPSSATAAATTLHSHTNVGAIVGGVVGGVAGLAIVLLAIFLWRRRSRSTSQLLEKDLVTDHPEPVPFPYNATPYGSNEQTGAESTHNPPPLMPSKLREHLNLTSHGEQHADGSMVSTSAYTSTAPASSQEPPSTDVSVPSASEMLSLRTEVENLRRAMQEIQADRIEAPPSYAEG</sequence>
<dbReference type="InParanoid" id="A0A165GQF0"/>
<dbReference type="GO" id="GO:0003824">
    <property type="term" value="F:catalytic activity"/>
    <property type="evidence" value="ECO:0007669"/>
    <property type="project" value="UniProtKB-ARBA"/>
</dbReference>
<keyword evidence="2" id="KW-1133">Transmembrane helix</keyword>
<reference evidence="5 6" key="1">
    <citation type="journal article" date="2016" name="Mol. Biol. Evol.">
        <title>Comparative Genomics of Early-Diverging Mushroom-Forming Fungi Provides Insights into the Origins of Lignocellulose Decay Capabilities.</title>
        <authorList>
            <person name="Nagy L.G."/>
            <person name="Riley R."/>
            <person name="Tritt A."/>
            <person name="Adam C."/>
            <person name="Daum C."/>
            <person name="Floudas D."/>
            <person name="Sun H."/>
            <person name="Yadav J.S."/>
            <person name="Pangilinan J."/>
            <person name="Larsson K.H."/>
            <person name="Matsuura K."/>
            <person name="Barry K."/>
            <person name="Labutti K."/>
            <person name="Kuo R."/>
            <person name="Ohm R.A."/>
            <person name="Bhattacharya S.S."/>
            <person name="Shirouzu T."/>
            <person name="Yoshinaga Y."/>
            <person name="Martin F.M."/>
            <person name="Grigoriev I.V."/>
            <person name="Hibbett D.S."/>
        </authorList>
    </citation>
    <scope>NUCLEOTIDE SEQUENCE [LARGE SCALE GENOMIC DNA]</scope>
    <source>
        <strain evidence="5 6">93-53</strain>
    </source>
</reference>
<feature type="region of interest" description="Disordered" evidence="1">
    <location>
        <begin position="476"/>
        <end position="558"/>
    </location>
</feature>
<dbReference type="STRING" id="1314785.A0A165GQF0"/>
<feature type="compositionally biased region" description="Polar residues" evidence="1">
    <location>
        <begin position="545"/>
        <end position="556"/>
    </location>
</feature>
<evidence type="ECO:0000256" key="2">
    <source>
        <dbReference type="SAM" id="Phobius"/>
    </source>
</evidence>
<dbReference type="GeneID" id="63820812"/>
<organism evidence="5 6">
    <name type="scientific">Laetiporus sulphureus 93-53</name>
    <dbReference type="NCBI Taxonomy" id="1314785"/>
    <lineage>
        <taxon>Eukaryota</taxon>
        <taxon>Fungi</taxon>
        <taxon>Dikarya</taxon>
        <taxon>Basidiomycota</taxon>
        <taxon>Agaricomycotina</taxon>
        <taxon>Agaricomycetes</taxon>
        <taxon>Polyporales</taxon>
        <taxon>Laetiporus</taxon>
    </lineage>
</organism>
<evidence type="ECO:0000259" key="4">
    <source>
        <dbReference type="Pfam" id="PF17168"/>
    </source>
</evidence>
<evidence type="ECO:0000256" key="1">
    <source>
        <dbReference type="SAM" id="MobiDB-lite"/>
    </source>
</evidence>